<protein>
    <submittedName>
        <fullName evidence="3">AsmA family protein</fullName>
    </submittedName>
</protein>
<keyword evidence="4" id="KW-1185">Reference proteome</keyword>
<organism evidence="3 4">
    <name type="scientific">Flavobacterium silvaticum</name>
    <dbReference type="NCBI Taxonomy" id="1852020"/>
    <lineage>
        <taxon>Bacteria</taxon>
        <taxon>Pseudomonadati</taxon>
        <taxon>Bacteroidota</taxon>
        <taxon>Flavobacteriia</taxon>
        <taxon>Flavobacteriales</taxon>
        <taxon>Flavobacteriaceae</taxon>
        <taxon>Flavobacterium</taxon>
    </lineage>
</organism>
<comment type="caution">
    <text evidence="3">The sequence shown here is derived from an EMBL/GenBank/DDBJ whole genome shotgun (WGS) entry which is preliminary data.</text>
</comment>
<sequence>MLKKILKWTGITILVLIIILVAAPYLFKDKIREMVVSSINKNLDATVAVEDVGLSLFSAFPMADVQIEKISVINKAPFAGDTLFYAGELNLKMSVKQLFNSADEGMEIESFSSKGGKVNILFNKDGIGNYDIALKNKEEDKGPSDDTPLKFKVQKYSIENFRFKYADEKSKIAMVIDSLNHSGTGDFTGSKLDLDTKSAALVSLTMDKMNYLNKVALQLDAVLAIDLDQMKFGFKKNKALINKLPLEFDGYLQLLDNGQRYDLTFKTPESGFQNFLALIPSAYSGSLKNVKTTGDFKVEGFAKGDLTDTTVPKFNLAIASNNASFQYPDLPKSVQNIVIDTKIKNETGLPNDTYVNLDKLSFRIDQDVFDMSANIKNLAENPLVDAKAKGTINLANVTKAYPVKLDTPLSGILKADIAANFDMKAVEENAYDRIDGSGNLVLSGFDYTDESKKKYQIQTADLQFNKAKITLRDFSAKTGKTDLRINGTLENLLGFMLKKQTIRGNFNLTSNQFAVSDFMSETTPTKAEEKPKEAVKIPGFLDCTLNAKANTVLYDNLTLKNVSGKIILKDEKARLENVKTDIFDGSIAVTGDVSTKEAVPTFNLDLGMNKVDIQQTFTQLEMMKSIAPIAGVVNGKLNSTIKVNGKLDAKEMTPVLNTINGDLLGQLLSTTVNEKTSPLLNKLDQNVSFIDLSKLNLNDLKAVLTFTNGRVNVKPFKIKYQDINVDISGSHGFDQTMAYKLTFDVPAKYLGNEAGGMLAKLSATDISKLKNIPVTANIGGNFKNPTVNTDLKASMTALTNQIVAAQKDKLVNQGSSALTNILNGTKSSSGTKTDTTKAAKNDDVKKAAQGILDMFGKKKKEEKKP</sequence>
<keyword evidence="2" id="KW-0472">Membrane</keyword>
<dbReference type="PANTHER" id="PTHR30441">
    <property type="entry name" value="DUF748 DOMAIN-CONTAINING PROTEIN"/>
    <property type="match status" value="1"/>
</dbReference>
<evidence type="ECO:0000313" key="3">
    <source>
        <dbReference type="EMBL" id="NMH27477.1"/>
    </source>
</evidence>
<dbReference type="RefSeq" id="WP_169526482.1">
    <property type="nucleotide sequence ID" value="NZ_JAAMPU010000101.1"/>
</dbReference>
<evidence type="ECO:0000256" key="2">
    <source>
        <dbReference type="SAM" id="Phobius"/>
    </source>
</evidence>
<dbReference type="PANTHER" id="PTHR30441:SF8">
    <property type="entry name" value="DUF748 DOMAIN-CONTAINING PROTEIN"/>
    <property type="match status" value="1"/>
</dbReference>
<reference evidence="3" key="1">
    <citation type="submission" date="2020-02" db="EMBL/GenBank/DDBJ databases">
        <title>Flavobacterium sp. genome.</title>
        <authorList>
            <person name="Jung H.S."/>
            <person name="Baek J.H."/>
            <person name="Jeon C.O."/>
        </authorList>
    </citation>
    <scope>NUCLEOTIDE SEQUENCE</scope>
    <source>
        <strain evidence="3">SE-s28</strain>
    </source>
</reference>
<accession>A0A972JIR7</accession>
<evidence type="ECO:0000313" key="4">
    <source>
        <dbReference type="Proteomes" id="UP000712080"/>
    </source>
</evidence>
<name>A0A972JIR7_9FLAO</name>
<dbReference type="GO" id="GO:0005886">
    <property type="term" value="C:plasma membrane"/>
    <property type="evidence" value="ECO:0007669"/>
    <property type="project" value="TreeGrafter"/>
</dbReference>
<dbReference type="EMBL" id="JAAMPU010000101">
    <property type="protein sequence ID" value="NMH27477.1"/>
    <property type="molecule type" value="Genomic_DNA"/>
</dbReference>
<proteinExistence type="predicted"/>
<dbReference type="Proteomes" id="UP000712080">
    <property type="component" value="Unassembled WGS sequence"/>
</dbReference>
<feature type="transmembrane region" description="Helical" evidence="2">
    <location>
        <begin position="5"/>
        <end position="27"/>
    </location>
</feature>
<keyword evidence="2" id="KW-1133">Transmembrane helix</keyword>
<dbReference type="AlphaFoldDB" id="A0A972JIR7"/>
<dbReference type="GO" id="GO:0090313">
    <property type="term" value="P:regulation of protein targeting to membrane"/>
    <property type="evidence" value="ECO:0007669"/>
    <property type="project" value="TreeGrafter"/>
</dbReference>
<keyword evidence="2" id="KW-0812">Transmembrane</keyword>
<feature type="region of interest" description="Disordered" evidence="1">
    <location>
        <begin position="822"/>
        <end position="843"/>
    </location>
</feature>
<evidence type="ECO:0000256" key="1">
    <source>
        <dbReference type="SAM" id="MobiDB-lite"/>
    </source>
</evidence>
<feature type="compositionally biased region" description="Basic and acidic residues" evidence="1">
    <location>
        <begin position="834"/>
        <end position="843"/>
    </location>
</feature>
<dbReference type="InterPro" id="IPR052894">
    <property type="entry name" value="AsmA-related"/>
</dbReference>
<gene>
    <name evidence="3" type="ORF">G6047_05485</name>
</gene>